<dbReference type="InterPro" id="IPR045337">
    <property type="entry name" value="MmgE_PrpD_C"/>
</dbReference>
<comment type="caution">
    <text evidence="4">The sequence shown here is derived from an EMBL/GenBank/DDBJ whole genome shotgun (WGS) entry which is preliminary data.</text>
</comment>
<dbReference type="InterPro" id="IPR036148">
    <property type="entry name" value="MmgE/PrpD_sf"/>
</dbReference>
<dbReference type="InterPro" id="IPR045336">
    <property type="entry name" value="MmgE_PrpD_N"/>
</dbReference>
<dbReference type="PANTHER" id="PTHR16943">
    <property type="entry name" value="2-METHYLCITRATE DEHYDRATASE-RELATED"/>
    <property type="match status" value="1"/>
</dbReference>
<evidence type="ECO:0000256" key="1">
    <source>
        <dbReference type="ARBA" id="ARBA00006174"/>
    </source>
</evidence>
<evidence type="ECO:0000259" key="2">
    <source>
        <dbReference type="Pfam" id="PF03972"/>
    </source>
</evidence>
<dbReference type="Gene3D" id="1.10.4100.10">
    <property type="entry name" value="2-methylcitrate dehydratase PrpD"/>
    <property type="match status" value="1"/>
</dbReference>
<feature type="domain" description="MmgE/PrpD N-terminal" evidence="2">
    <location>
        <begin position="6"/>
        <end position="243"/>
    </location>
</feature>
<proteinExistence type="inferred from homology"/>
<dbReference type="EMBL" id="JBHSWE010000001">
    <property type="protein sequence ID" value="MFC6669980.1"/>
    <property type="molecule type" value="Genomic_DNA"/>
</dbReference>
<evidence type="ECO:0000313" key="5">
    <source>
        <dbReference type="Proteomes" id="UP001596422"/>
    </source>
</evidence>
<comment type="similarity">
    <text evidence="1">Belongs to the PrpD family.</text>
</comment>
<dbReference type="PANTHER" id="PTHR16943:SF8">
    <property type="entry name" value="2-METHYLCITRATE DEHYDRATASE"/>
    <property type="match status" value="1"/>
</dbReference>
<dbReference type="Pfam" id="PF03972">
    <property type="entry name" value="MmgE_PrpD_N"/>
    <property type="match status" value="1"/>
</dbReference>
<dbReference type="Proteomes" id="UP001596422">
    <property type="component" value="Unassembled WGS sequence"/>
</dbReference>
<organism evidence="4 5">
    <name type="scientific">Marinobacterium aestuariivivens</name>
    <dbReference type="NCBI Taxonomy" id="1698799"/>
    <lineage>
        <taxon>Bacteria</taxon>
        <taxon>Pseudomonadati</taxon>
        <taxon>Pseudomonadota</taxon>
        <taxon>Gammaproteobacteria</taxon>
        <taxon>Oceanospirillales</taxon>
        <taxon>Oceanospirillaceae</taxon>
        <taxon>Marinobacterium</taxon>
    </lineage>
</organism>
<evidence type="ECO:0000313" key="4">
    <source>
        <dbReference type="EMBL" id="MFC6669980.1"/>
    </source>
</evidence>
<sequence length="453" mass="48065">MDAIAHFTDHVVGRTYDDLPPEAVTAAKTFLLDAIGVGLSGVHGQWADALDDCIAGWGSSDDSRVLGRSTRHPCAVAALANAFQIHNSEFDCVHEGAVVHPMASILGASLAVLDREGGISGRRLIEAIVLGADVSCGIGVASKSPLRFFRPGTAGGFGATAAVARLLGFDRETLLNAFGTLYGQSCGTMQSHEEGSMLLALQIGFNTRNAVVSCDLAARGLIAPRNVLEGRFGFFNLFEGEYDVAPVVSALGRVWRIAEVSHKPFPTGRATQGSIAAVIELRRRHSFEVEQIESVRAHVTPLTARLVGRPLLPGMAPNYARLCLQYCVARTLLQGSLGPADFRTDALGDAAVHALGQRVEVIAQPNDDPNALGPAAVELKLSDGRRLVADIDDMPGSPSSPLSRDQHLQKFRSNWLSVPDVAAAEAAEGVIALVDNLEEVQDVRSLLDLLCQA</sequence>
<dbReference type="RefSeq" id="WP_379908499.1">
    <property type="nucleotide sequence ID" value="NZ_JBHSWE010000001.1"/>
</dbReference>
<dbReference type="InterPro" id="IPR042188">
    <property type="entry name" value="MmgE/PrpD_sf_2"/>
</dbReference>
<name>A0ABW1ZXS2_9GAMM</name>
<gene>
    <name evidence="4" type="ORF">ACFQDL_07695</name>
</gene>
<evidence type="ECO:0000259" key="3">
    <source>
        <dbReference type="Pfam" id="PF19305"/>
    </source>
</evidence>
<dbReference type="Pfam" id="PF19305">
    <property type="entry name" value="MmgE_PrpD_C"/>
    <property type="match status" value="1"/>
</dbReference>
<dbReference type="Gene3D" id="3.30.1330.120">
    <property type="entry name" value="2-methylcitrate dehydratase PrpD"/>
    <property type="match status" value="1"/>
</dbReference>
<dbReference type="InterPro" id="IPR042183">
    <property type="entry name" value="MmgE/PrpD_sf_1"/>
</dbReference>
<accession>A0ABW1ZXS2</accession>
<reference evidence="5" key="1">
    <citation type="journal article" date="2019" name="Int. J. Syst. Evol. Microbiol.">
        <title>The Global Catalogue of Microorganisms (GCM) 10K type strain sequencing project: providing services to taxonomists for standard genome sequencing and annotation.</title>
        <authorList>
            <consortium name="The Broad Institute Genomics Platform"/>
            <consortium name="The Broad Institute Genome Sequencing Center for Infectious Disease"/>
            <person name="Wu L."/>
            <person name="Ma J."/>
        </authorList>
    </citation>
    <scope>NUCLEOTIDE SEQUENCE [LARGE SCALE GENOMIC DNA]</scope>
    <source>
        <strain evidence="5">NBRC 111756</strain>
    </source>
</reference>
<protein>
    <submittedName>
        <fullName evidence="4">MmgE/PrpD family protein</fullName>
    </submittedName>
</protein>
<dbReference type="InterPro" id="IPR005656">
    <property type="entry name" value="MmgE_PrpD"/>
</dbReference>
<keyword evidence="5" id="KW-1185">Reference proteome</keyword>
<dbReference type="SUPFAM" id="SSF103378">
    <property type="entry name" value="2-methylcitrate dehydratase PrpD"/>
    <property type="match status" value="1"/>
</dbReference>
<feature type="domain" description="MmgE/PrpD C-terminal" evidence="3">
    <location>
        <begin position="265"/>
        <end position="428"/>
    </location>
</feature>